<reference evidence="1" key="1">
    <citation type="submission" date="2018-02" db="EMBL/GenBank/DDBJ databases">
        <title>Rhizophora mucronata_Transcriptome.</title>
        <authorList>
            <person name="Meera S.P."/>
            <person name="Sreeshan A."/>
            <person name="Augustine A."/>
        </authorList>
    </citation>
    <scope>NUCLEOTIDE SEQUENCE</scope>
    <source>
        <tissue evidence="1">Leaf</tissue>
    </source>
</reference>
<dbReference type="AlphaFoldDB" id="A0A2P2J7P6"/>
<name>A0A2P2J7P6_RHIMU</name>
<accession>A0A2P2J7P6</accession>
<sequence length="27" mass="3293">MRGMAMKHHFLPFTKILEHYFQNDTKA</sequence>
<dbReference type="EMBL" id="GGEC01009006">
    <property type="protein sequence ID" value="MBW89489.1"/>
    <property type="molecule type" value="Transcribed_RNA"/>
</dbReference>
<proteinExistence type="predicted"/>
<organism evidence="1">
    <name type="scientific">Rhizophora mucronata</name>
    <name type="common">Asiatic mangrove</name>
    <dbReference type="NCBI Taxonomy" id="61149"/>
    <lineage>
        <taxon>Eukaryota</taxon>
        <taxon>Viridiplantae</taxon>
        <taxon>Streptophyta</taxon>
        <taxon>Embryophyta</taxon>
        <taxon>Tracheophyta</taxon>
        <taxon>Spermatophyta</taxon>
        <taxon>Magnoliopsida</taxon>
        <taxon>eudicotyledons</taxon>
        <taxon>Gunneridae</taxon>
        <taxon>Pentapetalae</taxon>
        <taxon>rosids</taxon>
        <taxon>fabids</taxon>
        <taxon>Malpighiales</taxon>
        <taxon>Rhizophoraceae</taxon>
        <taxon>Rhizophora</taxon>
    </lineage>
</organism>
<protein>
    <submittedName>
        <fullName evidence="1">Uncharacterized protein</fullName>
    </submittedName>
</protein>
<evidence type="ECO:0000313" key="1">
    <source>
        <dbReference type="EMBL" id="MBW89489.1"/>
    </source>
</evidence>